<evidence type="ECO:0000313" key="3">
    <source>
        <dbReference type="Proteomes" id="UP000323866"/>
    </source>
</evidence>
<dbReference type="Proteomes" id="UP001570846">
    <property type="component" value="Unassembled WGS sequence"/>
</dbReference>
<gene>
    <name evidence="2" type="ORF">ACD591_20285</name>
    <name evidence="1" type="ORF">FOE74_19590</name>
</gene>
<proteinExistence type="predicted"/>
<dbReference type="OrthoDB" id="9901195at2"/>
<comment type="caution">
    <text evidence="1">The sequence shown here is derived from an EMBL/GenBank/DDBJ whole genome shotgun (WGS) entry which is preliminary data.</text>
</comment>
<accession>A0A5M8Q6W6</accession>
<dbReference type="RefSeq" id="WP_149100331.1">
    <property type="nucleotide sequence ID" value="NZ_BMMG01000008.1"/>
</dbReference>
<reference evidence="1 3" key="1">
    <citation type="submission" date="2019-07" db="EMBL/GenBank/DDBJ databases">
        <authorList>
            <person name="Qu J.-H."/>
        </authorList>
    </citation>
    <scope>NUCLEOTIDE SEQUENCE [LARGE SCALE GENOMIC DNA]</scope>
    <source>
        <strain evidence="1 3">MDT1-10-3</strain>
    </source>
</reference>
<dbReference type="AlphaFoldDB" id="A0A5M8Q6W6"/>
<reference evidence="1 3" key="2">
    <citation type="submission" date="2019-09" db="EMBL/GenBank/DDBJ databases">
        <title>A bacterium isolated from glacier soil.</title>
        <authorList>
            <person name="Liu Q."/>
        </authorList>
    </citation>
    <scope>NUCLEOTIDE SEQUENCE [LARGE SCALE GENOMIC DNA]</scope>
    <source>
        <strain evidence="1 3">MDT1-10-3</strain>
    </source>
</reference>
<dbReference type="Proteomes" id="UP000323866">
    <property type="component" value="Unassembled WGS sequence"/>
</dbReference>
<name>A0A5M8Q6W6_9BACT</name>
<dbReference type="EMBL" id="JBGOGF010000014">
    <property type="protein sequence ID" value="MFA1773650.1"/>
    <property type="molecule type" value="Genomic_DNA"/>
</dbReference>
<dbReference type="PROSITE" id="PS51257">
    <property type="entry name" value="PROKAR_LIPOPROTEIN"/>
    <property type="match status" value="1"/>
</dbReference>
<reference evidence="2 4" key="3">
    <citation type="submission" date="2024-08" db="EMBL/GenBank/DDBJ databases">
        <authorList>
            <person name="Wei W."/>
        </authorList>
    </citation>
    <scope>NUCLEOTIDE SEQUENCE [LARGE SCALE GENOMIC DNA]</scope>
    <source>
        <strain evidence="2 4">XU2</strain>
    </source>
</reference>
<organism evidence="1 3">
    <name type="scientific">Rufibacter glacialis</name>
    <dbReference type="NCBI Taxonomy" id="1259555"/>
    <lineage>
        <taxon>Bacteria</taxon>
        <taxon>Pseudomonadati</taxon>
        <taxon>Bacteroidota</taxon>
        <taxon>Cytophagia</taxon>
        <taxon>Cytophagales</taxon>
        <taxon>Hymenobacteraceae</taxon>
        <taxon>Rufibacter</taxon>
    </lineage>
</organism>
<sequence length="153" mass="17140">MKSYLNKVNVFISLFLLFMVGCSDSKGLHLKSNPTSPLKGEWVVVRQTISPLVIVPLCKPIQAGTTFHFSEDTLNVYLEGSRTPCDVFPYKVSDKIISIIKDDMIWLCGYELSQNTLNLVSGNFFRPIEAVKSGLESNQGPTQNQIEVILKKK</sequence>
<evidence type="ECO:0000313" key="2">
    <source>
        <dbReference type="EMBL" id="MFA1773650.1"/>
    </source>
</evidence>
<evidence type="ECO:0000313" key="4">
    <source>
        <dbReference type="Proteomes" id="UP001570846"/>
    </source>
</evidence>
<evidence type="ECO:0000313" key="1">
    <source>
        <dbReference type="EMBL" id="KAA6430674.1"/>
    </source>
</evidence>
<protein>
    <recommendedName>
        <fullName evidence="5">Lipocalin family protein</fullName>
    </recommendedName>
</protein>
<evidence type="ECO:0008006" key="5">
    <source>
        <dbReference type="Google" id="ProtNLM"/>
    </source>
</evidence>
<dbReference type="EMBL" id="VKKZ01000025">
    <property type="protein sequence ID" value="KAA6430674.1"/>
    <property type="molecule type" value="Genomic_DNA"/>
</dbReference>
<keyword evidence="4" id="KW-1185">Reference proteome</keyword>